<gene>
    <name evidence="1" type="ORF">H310_11867</name>
</gene>
<protein>
    <submittedName>
        <fullName evidence="1">Uncharacterized protein</fullName>
    </submittedName>
</protein>
<sequence length="66" mass="7823">MLKVLSLMNESNKTELELRRFMFEKEMEERAKDREAQLQHVQMQAQQVQMLQSTLTTLLTALVNKL</sequence>
<name>A0A024TLU6_9STRA</name>
<dbReference type="EMBL" id="KI913985">
    <property type="protein sequence ID" value="ETV94606.1"/>
    <property type="molecule type" value="Genomic_DNA"/>
</dbReference>
<dbReference type="VEuPathDB" id="FungiDB:H310_11867"/>
<proteinExistence type="predicted"/>
<dbReference type="RefSeq" id="XP_008876921.1">
    <property type="nucleotide sequence ID" value="XM_008878699.1"/>
</dbReference>
<dbReference type="GeneID" id="20088917"/>
<organism evidence="1">
    <name type="scientific">Aphanomyces invadans</name>
    <dbReference type="NCBI Taxonomy" id="157072"/>
    <lineage>
        <taxon>Eukaryota</taxon>
        <taxon>Sar</taxon>
        <taxon>Stramenopiles</taxon>
        <taxon>Oomycota</taxon>
        <taxon>Saprolegniomycetes</taxon>
        <taxon>Saprolegniales</taxon>
        <taxon>Verrucalvaceae</taxon>
        <taxon>Aphanomyces</taxon>
    </lineage>
</organism>
<accession>A0A024TLU6</accession>
<reference evidence="1" key="1">
    <citation type="submission" date="2013-12" db="EMBL/GenBank/DDBJ databases">
        <title>The Genome Sequence of Aphanomyces invadans NJM9701.</title>
        <authorList>
            <consortium name="The Broad Institute Genomics Platform"/>
            <person name="Russ C."/>
            <person name="Tyler B."/>
            <person name="van West P."/>
            <person name="Dieguez-Uribeondo J."/>
            <person name="Young S.K."/>
            <person name="Zeng Q."/>
            <person name="Gargeya S."/>
            <person name="Fitzgerald M."/>
            <person name="Abouelleil A."/>
            <person name="Alvarado L."/>
            <person name="Chapman S.B."/>
            <person name="Gainer-Dewar J."/>
            <person name="Goldberg J."/>
            <person name="Griggs A."/>
            <person name="Gujja S."/>
            <person name="Hansen M."/>
            <person name="Howarth C."/>
            <person name="Imamovic A."/>
            <person name="Ireland A."/>
            <person name="Larimer J."/>
            <person name="McCowan C."/>
            <person name="Murphy C."/>
            <person name="Pearson M."/>
            <person name="Poon T.W."/>
            <person name="Priest M."/>
            <person name="Roberts A."/>
            <person name="Saif S."/>
            <person name="Shea T."/>
            <person name="Sykes S."/>
            <person name="Wortman J."/>
            <person name="Nusbaum C."/>
            <person name="Birren B."/>
        </authorList>
    </citation>
    <scope>NUCLEOTIDE SEQUENCE [LARGE SCALE GENOMIC DNA]</scope>
    <source>
        <strain evidence="1">NJM9701</strain>
    </source>
</reference>
<dbReference type="AlphaFoldDB" id="A0A024TLU6"/>
<evidence type="ECO:0000313" key="1">
    <source>
        <dbReference type="EMBL" id="ETV94606.1"/>
    </source>
</evidence>